<dbReference type="InterPro" id="IPR000836">
    <property type="entry name" value="PRTase_dom"/>
</dbReference>
<feature type="domain" description="Phosphoribosyltransferase" evidence="1">
    <location>
        <begin position="18"/>
        <end position="189"/>
    </location>
</feature>
<dbReference type="EMBL" id="SJPJ01000001">
    <property type="protein sequence ID" value="TWT81602.1"/>
    <property type="molecule type" value="Genomic_DNA"/>
</dbReference>
<comment type="caution">
    <text evidence="2">The sequence shown here is derived from an EMBL/GenBank/DDBJ whole genome shotgun (WGS) entry which is preliminary data.</text>
</comment>
<dbReference type="OrthoDB" id="9810066at2"/>
<protein>
    <submittedName>
        <fullName evidence="2">Putative phosphoribosyl transferase</fullName>
    </submittedName>
</protein>
<keyword evidence="2" id="KW-0808">Transferase</keyword>
<organism evidence="2 3">
    <name type="scientific">Novipirellula herctigrandis</name>
    <dbReference type="NCBI Taxonomy" id="2527986"/>
    <lineage>
        <taxon>Bacteria</taxon>
        <taxon>Pseudomonadati</taxon>
        <taxon>Planctomycetota</taxon>
        <taxon>Planctomycetia</taxon>
        <taxon>Pirellulales</taxon>
        <taxon>Pirellulaceae</taxon>
        <taxon>Novipirellula</taxon>
    </lineage>
</organism>
<dbReference type="Gene3D" id="3.40.50.2020">
    <property type="match status" value="1"/>
</dbReference>
<reference evidence="2 3" key="1">
    <citation type="submission" date="2019-02" db="EMBL/GenBank/DDBJ databases">
        <title>Deep-cultivation of Planctomycetes and their phenomic and genomic characterization uncovers novel biology.</title>
        <authorList>
            <person name="Wiegand S."/>
            <person name="Jogler M."/>
            <person name="Boedeker C."/>
            <person name="Pinto D."/>
            <person name="Vollmers J."/>
            <person name="Rivas-Marin E."/>
            <person name="Kohn T."/>
            <person name="Peeters S.H."/>
            <person name="Heuer A."/>
            <person name="Rast P."/>
            <person name="Oberbeckmann S."/>
            <person name="Bunk B."/>
            <person name="Jeske O."/>
            <person name="Meyerdierks A."/>
            <person name="Storesund J.E."/>
            <person name="Kallscheuer N."/>
            <person name="Luecker S."/>
            <person name="Lage O.M."/>
            <person name="Pohl T."/>
            <person name="Merkel B.J."/>
            <person name="Hornburger P."/>
            <person name="Mueller R.-W."/>
            <person name="Bruemmer F."/>
            <person name="Labrenz M."/>
            <person name="Spormann A.M."/>
            <person name="Op Den Camp H."/>
            <person name="Overmann J."/>
            <person name="Amann R."/>
            <person name="Jetten M.S.M."/>
            <person name="Mascher T."/>
            <person name="Medema M.H."/>
            <person name="Devos D.P."/>
            <person name="Kaster A.-K."/>
            <person name="Ovreas L."/>
            <person name="Rohde M."/>
            <person name="Galperin M.Y."/>
            <person name="Jogler C."/>
        </authorList>
    </citation>
    <scope>NUCLEOTIDE SEQUENCE [LARGE SCALE GENOMIC DNA]</scope>
    <source>
        <strain evidence="2 3">CA13</strain>
    </source>
</reference>
<dbReference type="CDD" id="cd06223">
    <property type="entry name" value="PRTases_typeI"/>
    <property type="match status" value="1"/>
</dbReference>
<keyword evidence="3" id="KW-1185">Reference proteome</keyword>
<dbReference type="Pfam" id="PF00156">
    <property type="entry name" value="Pribosyltran"/>
    <property type="match status" value="1"/>
</dbReference>
<dbReference type="RefSeq" id="WP_146397610.1">
    <property type="nucleotide sequence ID" value="NZ_SJPJ01000001.1"/>
</dbReference>
<evidence type="ECO:0000259" key="1">
    <source>
        <dbReference type="Pfam" id="PF00156"/>
    </source>
</evidence>
<proteinExistence type="predicted"/>
<dbReference type="SUPFAM" id="SSF53271">
    <property type="entry name" value="PRTase-like"/>
    <property type="match status" value="1"/>
</dbReference>
<evidence type="ECO:0000313" key="2">
    <source>
        <dbReference type="EMBL" id="TWT81602.1"/>
    </source>
</evidence>
<dbReference type="InterPro" id="IPR029057">
    <property type="entry name" value="PRTase-like"/>
</dbReference>
<name>A0A5C5Z2K0_9BACT</name>
<dbReference type="GO" id="GO:0016740">
    <property type="term" value="F:transferase activity"/>
    <property type="evidence" value="ECO:0007669"/>
    <property type="project" value="UniProtKB-KW"/>
</dbReference>
<gene>
    <name evidence="2" type="ORF">CA13_30550</name>
</gene>
<sequence>MFADRQHAGQQLADKLSTFELLDPLVLGIPRGGIIPAAVIADAIHAELDVVLAHKLRSPLQPELAFGAVGEDGSIYLNHVAREVVGVTDTYLKQEQQTQLDEIQRRQKLYRSGKPAASIAGRSIVLTDDGIATGSTMFAAIEVIKAKQPHELIIAVPVAPPHTLHRLQQQCDRVICLAAPANFVAVGQFYDSFLSITDQRVVDLLNSHRSSVP</sequence>
<dbReference type="Proteomes" id="UP000315010">
    <property type="component" value="Unassembled WGS sequence"/>
</dbReference>
<evidence type="ECO:0000313" key="3">
    <source>
        <dbReference type="Proteomes" id="UP000315010"/>
    </source>
</evidence>
<dbReference type="AlphaFoldDB" id="A0A5C5Z2K0"/>
<dbReference type="Gene3D" id="3.30.1310.20">
    <property type="entry name" value="PRTase-like"/>
    <property type="match status" value="1"/>
</dbReference>
<accession>A0A5C5Z2K0</accession>